<evidence type="ECO:0000313" key="8">
    <source>
        <dbReference type="EMBL" id="MRX10633.1"/>
    </source>
</evidence>
<dbReference type="Pfam" id="PF00920">
    <property type="entry name" value="ILVD_EDD_N"/>
    <property type="match status" value="1"/>
</dbReference>
<name>A0A6L5QLC5_9BURK</name>
<organism evidence="8 9">
    <name type="scientific">Duganella alba</name>
    <dbReference type="NCBI Taxonomy" id="2666081"/>
    <lineage>
        <taxon>Bacteria</taxon>
        <taxon>Pseudomonadati</taxon>
        <taxon>Pseudomonadota</taxon>
        <taxon>Betaproteobacteria</taxon>
        <taxon>Burkholderiales</taxon>
        <taxon>Oxalobacteraceae</taxon>
        <taxon>Telluria group</taxon>
        <taxon>Duganella</taxon>
    </lineage>
</organism>
<dbReference type="PANTHER" id="PTHR43183:SF1">
    <property type="entry name" value="HYPOTHETICAL DIHYDROXY-ACID DEHYDRATASE (EUROFUNG)-RELATED"/>
    <property type="match status" value="1"/>
</dbReference>
<reference evidence="8 9" key="1">
    <citation type="submission" date="2019-11" db="EMBL/GenBank/DDBJ databases">
        <title>Novel species isolated from a subtropical stream in China.</title>
        <authorList>
            <person name="Lu H."/>
        </authorList>
    </citation>
    <scope>NUCLEOTIDE SEQUENCE [LARGE SCALE GENOMIC DNA]</scope>
    <source>
        <strain evidence="8 9">FT25W</strain>
    </source>
</reference>
<evidence type="ECO:0000259" key="7">
    <source>
        <dbReference type="Pfam" id="PF24877"/>
    </source>
</evidence>
<dbReference type="InterPro" id="IPR052352">
    <property type="entry name" value="Sugar_Degrad_Dehydratases"/>
</dbReference>
<keyword evidence="5 8" id="KW-0456">Lyase</keyword>
<dbReference type="GO" id="GO:0051536">
    <property type="term" value="F:iron-sulfur cluster binding"/>
    <property type="evidence" value="ECO:0007669"/>
    <property type="project" value="UniProtKB-KW"/>
</dbReference>
<dbReference type="SUPFAM" id="SSF52016">
    <property type="entry name" value="LeuD/IlvD-like"/>
    <property type="match status" value="1"/>
</dbReference>
<evidence type="ECO:0000256" key="4">
    <source>
        <dbReference type="ARBA" id="ARBA00023014"/>
    </source>
</evidence>
<dbReference type="AlphaFoldDB" id="A0A6L5QLC5"/>
<keyword evidence="2" id="KW-0479">Metal-binding</keyword>
<keyword evidence="9" id="KW-1185">Reference proteome</keyword>
<dbReference type="EC" id="4.2.1.9" evidence="8"/>
<comment type="caution">
    <text evidence="8">The sequence shown here is derived from an EMBL/GenBank/DDBJ whole genome shotgun (WGS) entry which is preliminary data.</text>
</comment>
<sequence>MNRHSMSTQSRRYRSQDWFDNPDHIDMTALYLERFMNYGITPEELRSGRPIIGIAQSGSDISPCNRIHLELAKRVRDGIRDAGGIAMEFPLHPIFENCRRPTAAIDRNLAYMGLVEILHGYPIDAVVLTTGCDKTTPSQLMAAATVDIPAIVLSGGPMLDGWLDGELVGSGSAIWKGRKQLAAGKIDNEKFLEIAAASAPSAGHCNTMGTASTMNAIAEALGMSLTGCSAIPAPYRERGQMAYETGKRIVEMAKLDLRPSQILNRDAFLDAIVVNAAIGGSTNAQQHIVAMARHAGVELKSSDWMEFGHKVPLLLNMQPSGKFLGERFHRAGGVPAVMWELEQQGKLRSKRLTVTGKTMAENLVNRETNDREVIYPFNAPLKEDAGFFVLKGNLFDFAIMKTSVISPEFRQRYLSAPGKENIFESRAIVFDGSGDYHDRINDPALNIDENCMLVIRGAGPIGWPGSAEVVNMQPPDALIKRGINWLPTLGDGRQSGTSDSPSILNASPESAVGGGLAYIRTGDTVRVDLNEGSCNMLISDEELARRKAEGIPPVPASQTPWQQLYRSTVGQMETGACMELALEYRGVGQTLARHNH</sequence>
<evidence type="ECO:0000256" key="5">
    <source>
        <dbReference type="ARBA" id="ARBA00023239"/>
    </source>
</evidence>
<accession>A0A6L5QLC5</accession>
<dbReference type="GO" id="GO:0046872">
    <property type="term" value="F:metal ion binding"/>
    <property type="evidence" value="ECO:0007669"/>
    <property type="project" value="UniProtKB-KW"/>
</dbReference>
<dbReference type="NCBIfam" id="NF009560">
    <property type="entry name" value="PRK13017.1"/>
    <property type="match status" value="1"/>
</dbReference>
<dbReference type="Pfam" id="PF24877">
    <property type="entry name" value="ILV_EDD_C"/>
    <property type="match status" value="1"/>
</dbReference>
<dbReference type="Gene3D" id="3.50.30.80">
    <property type="entry name" value="IlvD/EDD C-terminal domain-like"/>
    <property type="match status" value="1"/>
</dbReference>
<dbReference type="SUPFAM" id="SSF143975">
    <property type="entry name" value="IlvD/EDD N-terminal domain-like"/>
    <property type="match status" value="1"/>
</dbReference>
<dbReference type="PANTHER" id="PTHR43183">
    <property type="entry name" value="HYPOTHETICAL DIHYDROXYACID DEHYDRATASE (EUROFUNG)-RELATED"/>
    <property type="match status" value="1"/>
</dbReference>
<protein>
    <submittedName>
        <fullName evidence="8">Dihydroxy-acid dehydratase</fullName>
        <ecNumber evidence="8">4.2.1.9</ecNumber>
    </submittedName>
</protein>
<evidence type="ECO:0000313" key="9">
    <source>
        <dbReference type="Proteomes" id="UP000481037"/>
    </source>
</evidence>
<comment type="similarity">
    <text evidence="1">Belongs to the IlvD/Edd family.</text>
</comment>
<dbReference type="EMBL" id="WKJM01000022">
    <property type="protein sequence ID" value="MRX10633.1"/>
    <property type="molecule type" value="Genomic_DNA"/>
</dbReference>
<dbReference type="Proteomes" id="UP000481037">
    <property type="component" value="Unassembled WGS sequence"/>
</dbReference>
<evidence type="ECO:0000259" key="6">
    <source>
        <dbReference type="Pfam" id="PF00920"/>
    </source>
</evidence>
<gene>
    <name evidence="8" type="ORF">GJ697_22630</name>
</gene>
<dbReference type="InterPro" id="IPR000581">
    <property type="entry name" value="ILV_EDD_N"/>
</dbReference>
<evidence type="ECO:0000256" key="1">
    <source>
        <dbReference type="ARBA" id="ARBA00006486"/>
    </source>
</evidence>
<dbReference type="InterPro" id="IPR042096">
    <property type="entry name" value="Dihydro-acid_dehy_C"/>
</dbReference>
<dbReference type="NCBIfam" id="NF004784">
    <property type="entry name" value="PRK06131.1"/>
    <property type="match status" value="1"/>
</dbReference>
<feature type="domain" description="Dihydroxy-acid/6-phosphogluconate dehydratase N-terminal" evidence="6">
    <location>
        <begin position="49"/>
        <end position="362"/>
    </location>
</feature>
<evidence type="ECO:0000256" key="3">
    <source>
        <dbReference type="ARBA" id="ARBA00023004"/>
    </source>
</evidence>
<dbReference type="InterPro" id="IPR037237">
    <property type="entry name" value="IlvD/EDD_N"/>
</dbReference>
<dbReference type="GO" id="GO:0004160">
    <property type="term" value="F:dihydroxy-acid dehydratase activity"/>
    <property type="evidence" value="ECO:0007669"/>
    <property type="project" value="UniProtKB-EC"/>
</dbReference>
<dbReference type="InterPro" id="IPR056740">
    <property type="entry name" value="ILV_EDD_C"/>
</dbReference>
<feature type="domain" description="Dihydroxy-acid/6-phosphogluconate dehydratase C-terminal" evidence="7">
    <location>
        <begin position="372"/>
        <end position="576"/>
    </location>
</feature>
<keyword evidence="4" id="KW-0411">Iron-sulfur</keyword>
<evidence type="ECO:0000256" key="2">
    <source>
        <dbReference type="ARBA" id="ARBA00022723"/>
    </source>
</evidence>
<keyword evidence="3" id="KW-0408">Iron</keyword>
<proteinExistence type="inferred from homology"/>